<dbReference type="GO" id="GO:0008081">
    <property type="term" value="F:phosphoric diester hydrolase activity"/>
    <property type="evidence" value="ECO:0007669"/>
    <property type="project" value="InterPro"/>
</dbReference>
<dbReference type="EMBL" id="BAUV01000001">
    <property type="protein sequence ID" value="GAE33070.1"/>
    <property type="molecule type" value="Genomic_DNA"/>
</dbReference>
<dbReference type="InterPro" id="IPR017946">
    <property type="entry name" value="PLC-like_Pdiesterase_TIM-brl"/>
</dbReference>
<proteinExistence type="predicted"/>
<accession>W4QLS8</accession>
<sequence length="61" mass="6178">MKKWMKKVALAVFSVGLLTQVAAPAASSAAGNTPAPDSKIINVAHRGASGHAPEHTIMAGL</sequence>
<organism evidence="3 4">
    <name type="scientific">Halalkalibacter akibai (strain ATCC 43226 / DSM 21942 / CIP 109018 / JCM 9157 / 1139)</name>
    <name type="common">Bacillus akibai</name>
    <dbReference type="NCBI Taxonomy" id="1236973"/>
    <lineage>
        <taxon>Bacteria</taxon>
        <taxon>Bacillati</taxon>
        <taxon>Bacillota</taxon>
        <taxon>Bacilli</taxon>
        <taxon>Bacillales</taxon>
        <taxon>Bacillaceae</taxon>
        <taxon>Halalkalibacter</taxon>
    </lineage>
</organism>
<evidence type="ECO:0000256" key="1">
    <source>
        <dbReference type="SAM" id="SignalP"/>
    </source>
</evidence>
<dbReference type="InterPro" id="IPR030395">
    <property type="entry name" value="GP_PDE_dom"/>
</dbReference>
<feature type="chain" id="PRO_5004848703" description="GP-PDE domain-containing protein" evidence="1">
    <location>
        <begin position="26"/>
        <end position="61"/>
    </location>
</feature>
<name>W4QLS8_HALA3</name>
<reference evidence="3 4" key="1">
    <citation type="journal article" date="2014" name="Genome Announc.">
        <title>Draft Genome Sequences of Three Alkaliphilic Bacillus Strains, Bacillus wakoensis JCM 9140T, Bacillus akibai JCM 9157T, and Bacillus hemicellulosilyticus JCM 9152T.</title>
        <authorList>
            <person name="Yuki M."/>
            <person name="Oshima K."/>
            <person name="Suda W."/>
            <person name="Oshida Y."/>
            <person name="Kitamura K."/>
            <person name="Iida T."/>
            <person name="Hattori M."/>
            <person name="Ohkuma M."/>
        </authorList>
    </citation>
    <scope>NUCLEOTIDE SEQUENCE [LARGE SCALE GENOMIC DNA]</scope>
    <source>
        <strain evidence="3 4">JCM 9157</strain>
    </source>
</reference>
<dbReference type="GO" id="GO:0006629">
    <property type="term" value="P:lipid metabolic process"/>
    <property type="evidence" value="ECO:0007669"/>
    <property type="project" value="InterPro"/>
</dbReference>
<keyword evidence="1" id="KW-0732">Signal</keyword>
<dbReference type="AlphaFoldDB" id="W4QLS8"/>
<dbReference type="Proteomes" id="UP000018896">
    <property type="component" value="Unassembled WGS sequence"/>
</dbReference>
<dbReference type="SUPFAM" id="SSF51695">
    <property type="entry name" value="PLC-like phosphodiesterases"/>
    <property type="match status" value="1"/>
</dbReference>
<keyword evidence="4" id="KW-1185">Reference proteome</keyword>
<dbReference type="Gene3D" id="3.20.20.190">
    <property type="entry name" value="Phosphatidylinositol (PI) phosphodiesterase"/>
    <property type="match status" value="1"/>
</dbReference>
<evidence type="ECO:0000313" key="4">
    <source>
        <dbReference type="Proteomes" id="UP000018896"/>
    </source>
</evidence>
<protein>
    <recommendedName>
        <fullName evidence="2">GP-PDE domain-containing protein</fullName>
    </recommendedName>
</protein>
<gene>
    <name evidence="3" type="ORF">JCM9157_56</name>
</gene>
<evidence type="ECO:0000259" key="2">
    <source>
        <dbReference type="PROSITE" id="PS51704"/>
    </source>
</evidence>
<evidence type="ECO:0000313" key="3">
    <source>
        <dbReference type="EMBL" id="GAE33070.1"/>
    </source>
</evidence>
<feature type="domain" description="GP-PDE" evidence="2">
    <location>
        <begin position="40"/>
        <end position="61"/>
    </location>
</feature>
<comment type="caution">
    <text evidence="3">The sequence shown here is derived from an EMBL/GenBank/DDBJ whole genome shotgun (WGS) entry which is preliminary data.</text>
</comment>
<dbReference type="PROSITE" id="PS51704">
    <property type="entry name" value="GP_PDE"/>
    <property type="match status" value="1"/>
</dbReference>
<dbReference type="STRING" id="1236973.JCM9157_56"/>
<feature type="signal peptide" evidence="1">
    <location>
        <begin position="1"/>
        <end position="25"/>
    </location>
</feature>